<name>A0ABT8SBQ8_9BURK</name>
<dbReference type="Proteomes" id="UP001169027">
    <property type="component" value="Unassembled WGS sequence"/>
</dbReference>
<comment type="caution">
    <text evidence="2">The sequence shown here is derived from an EMBL/GenBank/DDBJ whole genome shotgun (WGS) entry which is preliminary data.</text>
</comment>
<protein>
    <submittedName>
        <fullName evidence="2">Exodeoxyribonuclease VII large subunit</fullName>
    </submittedName>
</protein>
<dbReference type="Pfam" id="PF02601">
    <property type="entry name" value="Exonuc_VII_L"/>
    <property type="match status" value="1"/>
</dbReference>
<dbReference type="InterPro" id="IPR003753">
    <property type="entry name" value="Exonuc_VII_L"/>
</dbReference>
<evidence type="ECO:0000259" key="1">
    <source>
        <dbReference type="Pfam" id="PF02601"/>
    </source>
</evidence>
<dbReference type="PANTHER" id="PTHR30008:SF0">
    <property type="entry name" value="EXODEOXYRIBONUCLEASE 7 LARGE SUBUNIT"/>
    <property type="match status" value="1"/>
</dbReference>
<sequence>MDECAAADDLPDAIVIIRGGGAVNDLAWLNDYDLARFICDQRLPVLTGIGHERDRTILDEVAFSKFDTPSKVIGAIEKLIARRAREAKAASEAIMSTAARAAREMRTAVERAHGQVAADATASVARVRQKSRDAMNAIGMAAMRDVHQASRDSLRLMTQVRQDAAVQLATARQLVPMHMAEVQARATAGLADARSTSRVSLNTVLDRASAGARSARRQADTQFAIMGERATATLSRARANSEALMREITGQGPEKTLNRGFAIVRDETGKPITSLTQAAPDQPIEIQFRDGTMGARTGKQK</sequence>
<dbReference type="RefSeq" id="WP_301814470.1">
    <property type="nucleotide sequence ID" value="NZ_JAUJZH010000027.1"/>
</dbReference>
<feature type="domain" description="Exonuclease VII large subunit C-terminal" evidence="1">
    <location>
        <begin position="9"/>
        <end position="295"/>
    </location>
</feature>
<dbReference type="PANTHER" id="PTHR30008">
    <property type="entry name" value="EXODEOXYRIBONUCLEASE 7 LARGE SUBUNIT"/>
    <property type="match status" value="1"/>
</dbReference>
<evidence type="ECO:0000313" key="2">
    <source>
        <dbReference type="EMBL" id="MDO1536349.1"/>
    </source>
</evidence>
<organism evidence="2 3">
    <name type="scientific">Variovorax ginsengisoli</name>
    <dbReference type="NCBI Taxonomy" id="363844"/>
    <lineage>
        <taxon>Bacteria</taxon>
        <taxon>Pseudomonadati</taxon>
        <taxon>Pseudomonadota</taxon>
        <taxon>Betaproteobacteria</taxon>
        <taxon>Burkholderiales</taxon>
        <taxon>Comamonadaceae</taxon>
        <taxon>Variovorax</taxon>
    </lineage>
</organism>
<keyword evidence="3" id="KW-1185">Reference proteome</keyword>
<gene>
    <name evidence="2" type="ORF">Q2T77_29090</name>
</gene>
<dbReference type="EMBL" id="JAUKVY010000027">
    <property type="protein sequence ID" value="MDO1536349.1"/>
    <property type="molecule type" value="Genomic_DNA"/>
</dbReference>
<proteinExistence type="predicted"/>
<evidence type="ECO:0000313" key="3">
    <source>
        <dbReference type="Proteomes" id="UP001169027"/>
    </source>
</evidence>
<dbReference type="InterPro" id="IPR020579">
    <property type="entry name" value="Exonuc_VII_lsu_C"/>
</dbReference>
<reference evidence="2" key="1">
    <citation type="submission" date="2023-06" db="EMBL/GenBank/DDBJ databases">
        <authorList>
            <person name="Jiang Y."/>
            <person name="Liu Q."/>
        </authorList>
    </citation>
    <scope>NUCLEOTIDE SEQUENCE</scope>
    <source>
        <strain evidence="2">CGMCC 1.12090</strain>
    </source>
</reference>
<accession>A0ABT8SBQ8</accession>